<gene>
    <name evidence="1" type="ORF">ENY07_10235</name>
</gene>
<dbReference type="PANTHER" id="PTHR40275:SF1">
    <property type="entry name" value="SSL7038 PROTEIN"/>
    <property type="match status" value="1"/>
</dbReference>
<accession>A0A8J4HB52</accession>
<protein>
    <submittedName>
        <fullName evidence="1">Putative addiction module antidote protein</fullName>
    </submittedName>
</protein>
<dbReference type="InterPro" id="IPR001387">
    <property type="entry name" value="Cro/C1-type_HTH"/>
</dbReference>
<dbReference type="InterPro" id="IPR010982">
    <property type="entry name" value="Lambda_DNA-bd_dom_sf"/>
</dbReference>
<dbReference type="PANTHER" id="PTHR40275">
    <property type="entry name" value="SSL7038 PROTEIN"/>
    <property type="match status" value="1"/>
</dbReference>
<evidence type="ECO:0000313" key="1">
    <source>
        <dbReference type="EMBL" id="HGC43581.1"/>
    </source>
</evidence>
<dbReference type="InterPro" id="IPR014057">
    <property type="entry name" value="HI1420"/>
</dbReference>
<proteinExistence type="predicted"/>
<dbReference type="AlphaFoldDB" id="A0A8J4HB52"/>
<dbReference type="NCBIfam" id="TIGR02684">
    <property type="entry name" value="dnstrm_HI1420"/>
    <property type="match status" value="1"/>
</dbReference>
<organism evidence="1">
    <name type="scientific">Acidicaldus sp</name>
    <dbReference type="NCBI Taxonomy" id="1872105"/>
    <lineage>
        <taxon>Bacteria</taxon>
        <taxon>Pseudomonadati</taxon>
        <taxon>Pseudomonadota</taxon>
        <taxon>Alphaproteobacteria</taxon>
        <taxon>Acetobacterales</taxon>
        <taxon>Acetobacteraceae</taxon>
        <taxon>Acidicaldus</taxon>
    </lineage>
</organism>
<sequence>MVKNLTTYDPAAALVDDAEIAAFMADAFETGDAGYIAHALGIVARAKGMTQIARDTGLSREQLYRSFSEAGNPTLKTTLAVMKALGIDLTAKPHTEHVAA</sequence>
<comment type="caution">
    <text evidence="1">The sequence shown here is derived from an EMBL/GenBank/DDBJ whole genome shotgun (WGS) entry which is preliminary data.</text>
</comment>
<dbReference type="Pfam" id="PF21716">
    <property type="entry name" value="dnstrm_HI1420"/>
    <property type="match status" value="1"/>
</dbReference>
<dbReference type="CDD" id="cd00093">
    <property type="entry name" value="HTH_XRE"/>
    <property type="match status" value="1"/>
</dbReference>
<dbReference type="SUPFAM" id="SSF47413">
    <property type="entry name" value="lambda repressor-like DNA-binding domains"/>
    <property type="match status" value="1"/>
</dbReference>
<name>A0A8J4HB52_9PROT</name>
<dbReference type="GO" id="GO:0003677">
    <property type="term" value="F:DNA binding"/>
    <property type="evidence" value="ECO:0007669"/>
    <property type="project" value="InterPro"/>
</dbReference>
<reference evidence="1" key="1">
    <citation type="journal article" date="2020" name="mSystems">
        <title>Genome- and Community-Level Interaction Insights into Carbon Utilization and Element Cycling Functions of Hydrothermarchaeota in Hydrothermal Sediment.</title>
        <authorList>
            <person name="Zhou Z."/>
            <person name="Liu Y."/>
            <person name="Xu W."/>
            <person name="Pan J."/>
            <person name="Luo Z.H."/>
            <person name="Li M."/>
        </authorList>
    </citation>
    <scope>NUCLEOTIDE SEQUENCE</scope>
    <source>
        <strain evidence="1">SpSt-997</strain>
    </source>
</reference>
<dbReference type="EMBL" id="DTQM01000197">
    <property type="protein sequence ID" value="HGC43581.1"/>
    <property type="molecule type" value="Genomic_DNA"/>
</dbReference>